<dbReference type="OMA" id="SIWDYSK"/>
<protein>
    <recommendedName>
        <fullName evidence="6">Anaphase-promoting complex subunit 4 WD40 domain-containing protein</fullName>
    </recommendedName>
</protein>
<feature type="repeat" description="WD" evidence="3">
    <location>
        <begin position="306"/>
        <end position="340"/>
    </location>
</feature>
<proteinExistence type="predicted"/>
<dbReference type="Proteomes" id="UP000015104">
    <property type="component" value="Unassembled WGS sequence"/>
</dbReference>
<dbReference type="KEGG" id="tut:107363618"/>
<keyword evidence="1 3" id="KW-0853">WD repeat</keyword>
<keyword evidence="2" id="KW-0677">Repeat</keyword>
<evidence type="ECO:0000313" key="4">
    <source>
        <dbReference type="EnsemblMetazoa" id="tetur10g05150.1"/>
    </source>
</evidence>
<name>T1KG18_TETUR</name>
<evidence type="ECO:0000313" key="5">
    <source>
        <dbReference type="Proteomes" id="UP000015104"/>
    </source>
</evidence>
<accession>T1KG18</accession>
<feature type="repeat" description="WD" evidence="3">
    <location>
        <begin position="222"/>
        <end position="263"/>
    </location>
</feature>
<dbReference type="EnsemblMetazoa" id="tetur10g05150.1">
    <property type="protein sequence ID" value="tetur10g05150.1"/>
    <property type="gene ID" value="tetur10g05150"/>
</dbReference>
<dbReference type="AlphaFoldDB" id="T1KG18"/>
<dbReference type="InterPro" id="IPR015943">
    <property type="entry name" value="WD40/YVTN_repeat-like_dom_sf"/>
</dbReference>
<reference evidence="5" key="1">
    <citation type="submission" date="2011-08" db="EMBL/GenBank/DDBJ databases">
        <authorList>
            <person name="Rombauts S."/>
        </authorList>
    </citation>
    <scope>NUCLEOTIDE SEQUENCE</scope>
    <source>
        <strain evidence="5">London</strain>
    </source>
</reference>
<dbReference type="Gene3D" id="2.130.10.10">
    <property type="entry name" value="YVTN repeat-like/Quinoprotein amine dehydrogenase"/>
    <property type="match status" value="1"/>
</dbReference>
<evidence type="ECO:0000256" key="3">
    <source>
        <dbReference type="PROSITE-ProRule" id="PRU00221"/>
    </source>
</evidence>
<dbReference type="PANTHER" id="PTHR19857">
    <property type="entry name" value="MITOCHONDRIAL DIVISION PROTEIN 1-RELATED"/>
    <property type="match status" value="1"/>
</dbReference>
<feature type="repeat" description="WD" evidence="3">
    <location>
        <begin position="170"/>
        <end position="211"/>
    </location>
</feature>
<dbReference type="PROSITE" id="PS50082">
    <property type="entry name" value="WD_REPEATS_2"/>
    <property type="match status" value="5"/>
</dbReference>
<dbReference type="PANTHER" id="PTHR19857:SF8">
    <property type="entry name" value="ANGIO-ASSOCIATED MIGRATORY CELL PROTEIN"/>
    <property type="match status" value="1"/>
</dbReference>
<dbReference type="SMART" id="SM00320">
    <property type="entry name" value="WD40"/>
    <property type="match status" value="7"/>
</dbReference>
<dbReference type="OrthoDB" id="10261640at2759"/>
<evidence type="ECO:0008006" key="6">
    <source>
        <dbReference type="Google" id="ProtNLM"/>
    </source>
</evidence>
<feature type="repeat" description="WD" evidence="3">
    <location>
        <begin position="2"/>
        <end position="43"/>
    </location>
</feature>
<keyword evidence="5" id="KW-1185">Reference proteome</keyword>
<dbReference type="HOGENOM" id="CLU_3415431_0_0_1"/>
<organism evidence="4 5">
    <name type="scientific">Tetranychus urticae</name>
    <name type="common">Two-spotted spider mite</name>
    <dbReference type="NCBI Taxonomy" id="32264"/>
    <lineage>
        <taxon>Eukaryota</taxon>
        <taxon>Metazoa</taxon>
        <taxon>Ecdysozoa</taxon>
        <taxon>Arthropoda</taxon>
        <taxon>Chelicerata</taxon>
        <taxon>Arachnida</taxon>
        <taxon>Acari</taxon>
        <taxon>Acariformes</taxon>
        <taxon>Trombidiformes</taxon>
        <taxon>Prostigmata</taxon>
        <taxon>Eleutherengona</taxon>
        <taxon>Raphignathae</taxon>
        <taxon>Tetranychoidea</taxon>
        <taxon>Tetranychidae</taxon>
        <taxon>Tetranychus</taxon>
    </lineage>
</organism>
<reference evidence="4" key="2">
    <citation type="submission" date="2015-06" db="UniProtKB">
        <authorList>
            <consortium name="EnsemblMetazoa"/>
        </authorList>
    </citation>
    <scope>IDENTIFICATION</scope>
</reference>
<dbReference type="Pfam" id="PF00400">
    <property type="entry name" value="WD40"/>
    <property type="match status" value="5"/>
</dbReference>
<evidence type="ECO:0000256" key="1">
    <source>
        <dbReference type="ARBA" id="ARBA00022574"/>
    </source>
</evidence>
<dbReference type="STRING" id="32264.T1KG18"/>
<dbReference type="EMBL" id="CAEY01000040">
    <property type="status" value="NOT_ANNOTATED_CDS"/>
    <property type="molecule type" value="Genomic_DNA"/>
</dbReference>
<dbReference type="SUPFAM" id="SSF50978">
    <property type="entry name" value="WD40 repeat-like"/>
    <property type="match status" value="1"/>
</dbReference>
<evidence type="ECO:0000256" key="2">
    <source>
        <dbReference type="ARBA" id="ARBA00022737"/>
    </source>
</evidence>
<dbReference type="PROSITE" id="PS50294">
    <property type="entry name" value="WD_REPEATS_REGION"/>
    <property type="match status" value="2"/>
</dbReference>
<dbReference type="InterPro" id="IPR036322">
    <property type="entry name" value="WD40_repeat_dom_sf"/>
</dbReference>
<dbReference type="InterPro" id="IPR001680">
    <property type="entry name" value="WD40_rpt"/>
</dbReference>
<dbReference type="PROSITE" id="PS00678">
    <property type="entry name" value="WD_REPEATS_1"/>
    <property type="match status" value="1"/>
</dbReference>
<sequence length="340" mass="36935">MFNGHSGPVFCCSLNSKGDVAVSGGEDDKAYIWRTSNYQVIGQLDFEDSVIDVGFNCDDCLIAAIDMEGYIQVCSLSNGERIYDYDIGADINWLRWHPNQPGTLMVGTQTEVSYILSLDYTTKDLRGPGADNPAGIFFNDGQKVVTGYENGKIRIWDLTESKPLHTIKPPSAHKDAVISLDVTKDDSLIASGSLDSTAKLISTQSGKVVANLACGISEDDKTVDTSNSVESLGFNNIYSVLATGSLNGHLEFWDISTQTKKSTFHCDQGISKIGWCPNVPYLICCAGLDGNLRIVDGRDASLVSTKTGHDDQILDFSFALDKDLILTSSEDGTCKIFDYV</sequence>
<dbReference type="InterPro" id="IPR019775">
    <property type="entry name" value="WD40_repeat_CS"/>
</dbReference>
<feature type="repeat" description="WD" evidence="3">
    <location>
        <begin position="137"/>
        <end position="166"/>
    </location>
</feature>
<gene>
    <name evidence="4" type="primary">107363618</name>
</gene>
<dbReference type="InterPro" id="IPR051179">
    <property type="entry name" value="WD_repeat_multifunction"/>
</dbReference>